<evidence type="ECO:0000313" key="2">
    <source>
        <dbReference type="Proteomes" id="UP001598448"/>
    </source>
</evidence>
<name>A0ABW6FH94_9ACTN</name>
<organism evidence="1 2">
    <name type="scientific">Streptomyces albidochromogenes</name>
    <dbReference type="NCBI Taxonomy" id="329524"/>
    <lineage>
        <taxon>Bacteria</taxon>
        <taxon>Bacillati</taxon>
        <taxon>Actinomycetota</taxon>
        <taxon>Actinomycetes</taxon>
        <taxon>Kitasatosporales</taxon>
        <taxon>Streptomycetaceae</taxon>
        <taxon>Streptomyces</taxon>
    </lineage>
</organism>
<dbReference type="RefSeq" id="WP_386710294.1">
    <property type="nucleotide sequence ID" value="NZ_JBHXIJ010000031.1"/>
</dbReference>
<dbReference type="Proteomes" id="UP001598448">
    <property type="component" value="Unassembled WGS sequence"/>
</dbReference>
<keyword evidence="2" id="KW-1185">Reference proteome</keyword>
<comment type="caution">
    <text evidence="1">The sequence shown here is derived from an EMBL/GenBank/DDBJ whole genome shotgun (WGS) entry which is preliminary data.</text>
</comment>
<protein>
    <submittedName>
        <fullName evidence="1">Uncharacterized protein</fullName>
    </submittedName>
</protein>
<sequence>MNTAAATGLLLLIAAEPELLAAAPEGADRGELTHRVREEDHLCLGCGTQAVCAVVVNSRTAGPRWLDLCSECWFTVRLANESPQLPQ</sequence>
<gene>
    <name evidence="1" type="ORF">ACFWJN_07420</name>
</gene>
<reference evidence="1 2" key="1">
    <citation type="submission" date="2024-09" db="EMBL/GenBank/DDBJ databases">
        <title>The Natural Products Discovery Center: Release of the First 8490 Sequenced Strains for Exploring Actinobacteria Biosynthetic Diversity.</title>
        <authorList>
            <person name="Kalkreuter E."/>
            <person name="Kautsar S.A."/>
            <person name="Yang D."/>
            <person name="Bader C.D."/>
            <person name="Teijaro C.N."/>
            <person name="Fluegel L."/>
            <person name="Davis C.M."/>
            <person name="Simpson J.R."/>
            <person name="Lauterbach L."/>
            <person name="Steele A.D."/>
            <person name="Gui C."/>
            <person name="Meng S."/>
            <person name="Li G."/>
            <person name="Viehrig K."/>
            <person name="Ye F."/>
            <person name="Su P."/>
            <person name="Kiefer A.F."/>
            <person name="Nichols A."/>
            <person name="Cepeda A.J."/>
            <person name="Yan W."/>
            <person name="Fan B."/>
            <person name="Jiang Y."/>
            <person name="Adhikari A."/>
            <person name="Zheng C.-J."/>
            <person name="Schuster L."/>
            <person name="Cowan T.M."/>
            <person name="Smanski M.J."/>
            <person name="Chevrette M.G."/>
            <person name="De Carvalho L.P.S."/>
            <person name="Shen B."/>
        </authorList>
    </citation>
    <scope>NUCLEOTIDE SEQUENCE [LARGE SCALE GENOMIC DNA]</scope>
    <source>
        <strain evidence="1 2">NPDC058348</strain>
    </source>
</reference>
<dbReference type="EMBL" id="JBHXIJ010000031">
    <property type="protein sequence ID" value="MFD5098785.1"/>
    <property type="molecule type" value="Genomic_DNA"/>
</dbReference>
<evidence type="ECO:0000313" key="1">
    <source>
        <dbReference type="EMBL" id="MFD5098785.1"/>
    </source>
</evidence>
<proteinExistence type="predicted"/>
<accession>A0ABW6FH94</accession>